<dbReference type="EMBL" id="BMAV01017972">
    <property type="protein sequence ID" value="GFY70048.1"/>
    <property type="molecule type" value="Genomic_DNA"/>
</dbReference>
<gene>
    <name evidence="1" type="primary">NCL1_22801</name>
    <name evidence="1" type="ORF">TNIN_454921</name>
</gene>
<name>A0A8X6YG30_9ARAC</name>
<keyword evidence="2" id="KW-1185">Reference proteome</keyword>
<evidence type="ECO:0000313" key="1">
    <source>
        <dbReference type="EMBL" id="GFY70048.1"/>
    </source>
</evidence>
<comment type="caution">
    <text evidence="1">The sequence shown here is derived from an EMBL/GenBank/DDBJ whole genome shotgun (WGS) entry which is preliminary data.</text>
</comment>
<protein>
    <submittedName>
        <fullName evidence="1">Uncharacterized protein</fullName>
    </submittedName>
</protein>
<proteinExistence type="predicted"/>
<feature type="non-terminal residue" evidence="1">
    <location>
        <position position="1"/>
    </location>
</feature>
<reference evidence="1" key="1">
    <citation type="submission" date="2020-08" db="EMBL/GenBank/DDBJ databases">
        <title>Multicomponent nature underlies the extraordinary mechanical properties of spider dragline silk.</title>
        <authorList>
            <person name="Kono N."/>
            <person name="Nakamura H."/>
            <person name="Mori M."/>
            <person name="Yoshida Y."/>
            <person name="Ohtoshi R."/>
            <person name="Malay A.D."/>
            <person name="Moran D.A.P."/>
            <person name="Tomita M."/>
            <person name="Numata K."/>
            <person name="Arakawa K."/>
        </authorList>
    </citation>
    <scope>NUCLEOTIDE SEQUENCE</scope>
</reference>
<organism evidence="1 2">
    <name type="scientific">Trichonephila inaurata madagascariensis</name>
    <dbReference type="NCBI Taxonomy" id="2747483"/>
    <lineage>
        <taxon>Eukaryota</taxon>
        <taxon>Metazoa</taxon>
        <taxon>Ecdysozoa</taxon>
        <taxon>Arthropoda</taxon>
        <taxon>Chelicerata</taxon>
        <taxon>Arachnida</taxon>
        <taxon>Araneae</taxon>
        <taxon>Araneomorphae</taxon>
        <taxon>Entelegynae</taxon>
        <taxon>Araneoidea</taxon>
        <taxon>Nephilidae</taxon>
        <taxon>Trichonephila</taxon>
        <taxon>Trichonephila inaurata</taxon>
    </lineage>
</organism>
<dbReference type="AlphaFoldDB" id="A0A8X6YG30"/>
<dbReference type="OrthoDB" id="10400512at2759"/>
<sequence>IKRSKFCSKYPNSCIYPSKEFCNTYPDYCRDNKTKVPKEDAAEHLSFEDAIDLGHDSKNLLIEGAW</sequence>
<dbReference type="Proteomes" id="UP000886998">
    <property type="component" value="Unassembled WGS sequence"/>
</dbReference>
<evidence type="ECO:0000313" key="2">
    <source>
        <dbReference type="Proteomes" id="UP000886998"/>
    </source>
</evidence>
<accession>A0A8X6YG30</accession>